<evidence type="ECO:0000313" key="7">
    <source>
        <dbReference type="EMBL" id="KAA1253793.1"/>
    </source>
</evidence>
<evidence type="ECO:0000313" key="16">
    <source>
        <dbReference type="Proteomes" id="UP000323583"/>
    </source>
</evidence>
<dbReference type="GeneID" id="69720441"/>
<protein>
    <submittedName>
        <fullName evidence="7">Class I SAM-dependent methyltransferase</fullName>
    </submittedName>
    <submittedName>
        <fullName evidence="4">Tellurite resistance protein-like protein</fullName>
        <ecNumber evidence="4">2.1.1.-</ecNumber>
    </submittedName>
</protein>
<dbReference type="PANTHER" id="PTHR43861">
    <property type="entry name" value="TRANS-ACONITATE 2-METHYLTRANSFERASE-RELATED"/>
    <property type="match status" value="1"/>
</dbReference>
<evidence type="ECO:0000313" key="11">
    <source>
        <dbReference type="EMBL" id="TXY89527.1"/>
    </source>
</evidence>
<evidence type="ECO:0000313" key="9">
    <source>
        <dbReference type="EMBL" id="MVD24364.1"/>
    </source>
</evidence>
<dbReference type="EMBL" id="CWQY01000007">
    <property type="protein sequence ID" value="CSC45775.1"/>
    <property type="molecule type" value="Genomic_DNA"/>
</dbReference>
<dbReference type="Proteomes" id="UP001196338">
    <property type="component" value="Unassembled WGS sequence"/>
</dbReference>
<reference evidence="8" key="6">
    <citation type="submission" date="2023-08" db="EMBL/GenBank/DDBJ databases">
        <title>Vibrio cholerae Outbreaks in Tanzania Exemplify Founder Flush: Simultaneous Increases in Population Size and Genetic Diversity.</title>
        <authorList>
            <person name="Debes A.K."/>
            <person name="Mohammed A."/>
            <person name="Maseke I."/>
            <person name="Almeida M."/>
            <person name="Li S."/>
            <person name="Matimba H."/>
            <person name="Joachim A."/>
            <person name="Mizinduko M."/>
            <person name="Nyanga S."/>
            <person name="Kelly M."/>
            <person name="Kachwamba Y."/>
            <person name="Schaffer A.M."/>
            <person name="Nyanga A.S."/>
            <person name="Mghamba J."/>
            <person name="Mosha F.S."/>
            <person name="Sack D.A."/>
            <person name="Stine O.C."/>
        </authorList>
    </citation>
    <scope>NUCLEOTIDE SEQUENCE</scope>
    <source>
        <strain evidence="8">TDS0091212</strain>
    </source>
</reference>
<dbReference type="InterPro" id="IPR029063">
    <property type="entry name" value="SAM-dependent_MTases_sf"/>
</dbReference>
<accession>A0A086SSC8</accession>
<evidence type="ECO:0000313" key="8">
    <source>
        <dbReference type="EMBL" id="MBS7674123.1"/>
    </source>
</evidence>
<dbReference type="Proteomes" id="UP000323819">
    <property type="component" value="Unassembled WGS sequence"/>
</dbReference>
<reference evidence="12 13" key="1">
    <citation type="submission" date="2015-07" db="EMBL/GenBank/DDBJ databases">
        <authorList>
            <consortium name="Pathogen Informatics"/>
        </authorList>
    </citation>
    <scope>NUCLEOTIDE SEQUENCE [LARGE SCALE GENOMIC DNA]</scope>
    <source>
        <strain evidence="6 12">A316</strain>
        <strain evidence="5 14">A325</strain>
        <strain evidence="4 13">A51</strain>
    </source>
</reference>
<evidence type="ECO:0000313" key="4">
    <source>
        <dbReference type="EMBL" id="CSA86354.1"/>
    </source>
</evidence>
<dbReference type="Proteomes" id="UP000471242">
    <property type="component" value="Unassembled WGS sequence"/>
</dbReference>
<feature type="domain" description="Methyltransferase" evidence="3">
    <location>
        <begin position="39"/>
        <end position="127"/>
    </location>
</feature>
<dbReference type="Proteomes" id="UP000041770">
    <property type="component" value="Unassembled WGS sequence"/>
</dbReference>
<dbReference type="EMBL" id="VUAA01000018">
    <property type="protein sequence ID" value="KAA1253793.1"/>
    <property type="molecule type" value="Genomic_DNA"/>
</dbReference>
<dbReference type="EMBL" id="QZRB01000020">
    <property type="protein sequence ID" value="MVD24364.1"/>
    <property type="molecule type" value="Genomic_DNA"/>
</dbReference>
<dbReference type="EMBL" id="JAHBND010000443">
    <property type="protein sequence ID" value="MBS7674123.1"/>
    <property type="molecule type" value="Genomic_DNA"/>
</dbReference>
<dbReference type="Proteomes" id="UP000046067">
    <property type="component" value="Unassembled WGS sequence"/>
</dbReference>
<organism evidence="4 13">
    <name type="scientific">Vibrio cholerae</name>
    <dbReference type="NCBI Taxonomy" id="666"/>
    <lineage>
        <taxon>Bacteria</taxon>
        <taxon>Pseudomonadati</taxon>
        <taxon>Pseudomonadota</taxon>
        <taxon>Gammaproteobacteria</taxon>
        <taxon>Vibrionales</taxon>
        <taxon>Vibrionaceae</taxon>
        <taxon>Vibrio</taxon>
    </lineage>
</organism>
<proteinExistence type="predicted"/>
<keyword evidence="2 4" id="KW-0808">Transferase</keyword>
<gene>
    <name evidence="4" type="primary">tehB</name>
    <name evidence="9" type="ORF">D6U24_13510</name>
    <name evidence="4" type="ORF">ERS013165_02634</name>
    <name evidence="6" type="ORF">ERS013200_01453</name>
    <name evidence="5" type="ORF">ERS013201_02033</name>
    <name evidence="7" type="ORF">F0M16_15965</name>
    <name evidence="11" type="ORF">FXE67_16375</name>
    <name evidence="10" type="ORF">FXF03_17595</name>
    <name evidence="8" type="ORF">KIN13_11875</name>
</gene>
<evidence type="ECO:0000313" key="14">
    <source>
        <dbReference type="Proteomes" id="UP000046067"/>
    </source>
</evidence>
<evidence type="ECO:0000313" key="12">
    <source>
        <dbReference type="Proteomes" id="UP000041770"/>
    </source>
</evidence>
<dbReference type="EMBL" id="CWQJ01000011">
    <property type="protein sequence ID" value="CSC20174.1"/>
    <property type="molecule type" value="Genomic_DNA"/>
</dbReference>
<dbReference type="AlphaFoldDB" id="A0A086SSC8"/>
<dbReference type="Pfam" id="PF13649">
    <property type="entry name" value="Methyltransf_25"/>
    <property type="match status" value="1"/>
</dbReference>
<evidence type="ECO:0000313" key="5">
    <source>
        <dbReference type="EMBL" id="CSC20174.1"/>
    </source>
</evidence>
<keyword evidence="1 4" id="KW-0489">Methyltransferase</keyword>
<dbReference type="EMBL" id="VSIJ01000036">
    <property type="protein sequence ID" value="TXX64628.1"/>
    <property type="molecule type" value="Genomic_DNA"/>
</dbReference>
<name>A0A086SSC8_VIBCL</name>
<reference evidence="9 18" key="2">
    <citation type="submission" date="2018-09" db="EMBL/GenBank/DDBJ databases">
        <title>Genomic epidemiology reveals two lineages of Vibrio cholerae that can cause global cholera epidemics despite absence of cholera toxin gene.</title>
        <authorList>
            <person name="Wang H."/>
            <person name="Zen W."/>
            <person name="Yu H."/>
            <person name="Zhang W."/>
            <person name="Pan J."/>
            <person name="Yang C."/>
            <person name="Cui Y."/>
        </authorList>
    </citation>
    <scope>NUCLEOTIDE SEQUENCE [LARGE SCALE GENOMIC DNA]</scope>
    <source>
        <strain evidence="9 18">00-1_S85</strain>
    </source>
</reference>
<reference evidence="7 15" key="4">
    <citation type="submission" date="2019-09" db="EMBL/GenBank/DDBJ databases">
        <authorList>
            <person name="Kritzky A."/>
            <person name="Schelkanova E.Y."/>
            <person name="Alkhova Z.V."/>
            <person name="Smirnova N.I."/>
        </authorList>
    </citation>
    <scope>NUCLEOTIDE SEQUENCE [LARGE SCALE GENOMIC DNA]</scope>
    <source>
        <strain evidence="7 15">M1526</strain>
    </source>
</reference>
<dbReference type="GO" id="GO:0008168">
    <property type="term" value="F:methyltransferase activity"/>
    <property type="evidence" value="ECO:0007669"/>
    <property type="project" value="UniProtKB-KW"/>
</dbReference>
<dbReference type="EMBL" id="VSGZ01000044">
    <property type="protein sequence ID" value="TXY89527.1"/>
    <property type="molecule type" value="Genomic_DNA"/>
</dbReference>
<dbReference type="OMA" id="WANFSLL"/>
<evidence type="ECO:0000313" key="6">
    <source>
        <dbReference type="EMBL" id="CSC45775.1"/>
    </source>
</evidence>
<dbReference type="EMBL" id="CWOW01000013">
    <property type="protein sequence ID" value="CSA86354.1"/>
    <property type="molecule type" value="Genomic_DNA"/>
</dbReference>
<evidence type="ECO:0000313" key="18">
    <source>
        <dbReference type="Proteomes" id="UP000471242"/>
    </source>
</evidence>
<dbReference type="Proteomes" id="UP000044806">
    <property type="component" value="Unassembled WGS sequence"/>
</dbReference>
<dbReference type="EC" id="2.1.1.-" evidence="4"/>
<evidence type="ECO:0000259" key="3">
    <source>
        <dbReference type="Pfam" id="PF13649"/>
    </source>
</evidence>
<dbReference type="Proteomes" id="UP000323225">
    <property type="component" value="Unassembled WGS sequence"/>
</dbReference>
<dbReference type="Gene3D" id="3.40.50.150">
    <property type="entry name" value="Vaccinia Virus protein VP39"/>
    <property type="match status" value="1"/>
</dbReference>
<evidence type="ECO:0000313" key="10">
    <source>
        <dbReference type="EMBL" id="TXX64628.1"/>
    </source>
</evidence>
<evidence type="ECO:0000256" key="1">
    <source>
        <dbReference type="ARBA" id="ARBA00022603"/>
    </source>
</evidence>
<sequence>MSVEFYNQNAQQFFSSTVEVDSTSLLDQFVPYLPQGGLVLDAGCGSGRDSKRFLDMGYQIDAFDASAPLAALAEELLNQSVTVTTFENFTSSKRYDGIWACASLLHVTRESLPETFAHLAKMLKCGGAFYCSFKYGQDEVERDGRRFTNCNEVLLNQLLTSSPLAIDKLWVTQDLRAGREHEQWLNAILIKR</sequence>
<reference evidence="8" key="5">
    <citation type="submission" date="2021-05" db="EMBL/GenBank/DDBJ databases">
        <authorList>
            <person name="Stine C."/>
        </authorList>
    </citation>
    <scope>NUCLEOTIDE SEQUENCE</scope>
    <source>
        <strain evidence="8">TDS0091212</strain>
    </source>
</reference>
<dbReference type="KEGG" id="vcq:EN18_07435"/>
<dbReference type="CDD" id="cd02440">
    <property type="entry name" value="AdoMet_MTases"/>
    <property type="match status" value="1"/>
</dbReference>
<reference evidence="16 17" key="3">
    <citation type="submission" date="2019-06" db="EMBL/GenBank/DDBJ databases">
        <title>Vibrio cholerae phylogeny based on whole-genome sequencing reveals genetic diversity and population strucutre.</title>
        <authorList>
            <person name="Zhiqiu Y."/>
            <person name="Bin L."/>
            <person name="Lingyan J."/>
        </authorList>
    </citation>
    <scope>NUCLEOTIDE SEQUENCE [LARGE SCALE GENOMIC DNA]</scope>
    <source>
        <strain evidence="11 16">N2768</strain>
        <strain evidence="10 17">N2814</strain>
    </source>
</reference>
<evidence type="ECO:0000256" key="2">
    <source>
        <dbReference type="ARBA" id="ARBA00022679"/>
    </source>
</evidence>
<evidence type="ECO:0000313" key="13">
    <source>
        <dbReference type="Proteomes" id="UP000044806"/>
    </source>
</evidence>
<dbReference type="SUPFAM" id="SSF53335">
    <property type="entry name" value="S-adenosyl-L-methionine-dependent methyltransferases"/>
    <property type="match status" value="1"/>
</dbReference>
<evidence type="ECO:0000313" key="15">
    <source>
        <dbReference type="Proteomes" id="UP000323225"/>
    </source>
</evidence>
<dbReference type="SMR" id="A0A086SSC8"/>
<dbReference type="PANTHER" id="PTHR43861:SF1">
    <property type="entry name" value="TRANS-ACONITATE 2-METHYLTRANSFERASE"/>
    <property type="match status" value="1"/>
</dbReference>
<dbReference type="RefSeq" id="WP_000109982.1">
    <property type="nucleotide sequence ID" value="NZ_AP018677.1"/>
</dbReference>
<dbReference type="InterPro" id="IPR041698">
    <property type="entry name" value="Methyltransf_25"/>
</dbReference>
<dbReference type="Proteomes" id="UP000323583">
    <property type="component" value="Unassembled WGS sequence"/>
</dbReference>
<evidence type="ECO:0000313" key="17">
    <source>
        <dbReference type="Proteomes" id="UP000323819"/>
    </source>
</evidence>
<dbReference type="GO" id="GO:0032259">
    <property type="term" value="P:methylation"/>
    <property type="evidence" value="ECO:0007669"/>
    <property type="project" value="UniProtKB-KW"/>
</dbReference>